<dbReference type="PANTHER" id="PTHR31793:SF24">
    <property type="entry name" value="LONG-CHAIN ACYL-COA THIOESTERASE FADM"/>
    <property type="match status" value="1"/>
</dbReference>
<proteinExistence type="predicted"/>
<evidence type="ECO:0000313" key="2">
    <source>
        <dbReference type="Proteomes" id="UP000195981"/>
    </source>
</evidence>
<dbReference type="AlphaFoldDB" id="A0A1X6X6U1"/>
<gene>
    <name evidence="1" type="ORF">FM110_12120</name>
</gene>
<dbReference type="CDD" id="cd00586">
    <property type="entry name" value="4HBT"/>
    <property type="match status" value="1"/>
</dbReference>
<accession>A0A1X6X6U1</accession>
<dbReference type="OrthoDB" id="9799036at2"/>
<dbReference type="SUPFAM" id="SSF54637">
    <property type="entry name" value="Thioesterase/thiol ester dehydrase-isomerase"/>
    <property type="match status" value="1"/>
</dbReference>
<dbReference type="GO" id="GO:0047617">
    <property type="term" value="F:fatty acyl-CoA hydrolase activity"/>
    <property type="evidence" value="ECO:0007669"/>
    <property type="project" value="TreeGrafter"/>
</dbReference>
<dbReference type="Pfam" id="PF13279">
    <property type="entry name" value="4HBT_2"/>
    <property type="match status" value="1"/>
</dbReference>
<name>A0A1X6X6U1_9MICO</name>
<dbReference type="InterPro" id="IPR050563">
    <property type="entry name" value="4-hydroxybenzoyl-CoA_TE"/>
</dbReference>
<evidence type="ECO:0000313" key="1">
    <source>
        <dbReference type="EMBL" id="SLM95044.1"/>
    </source>
</evidence>
<sequence>MAHLDIRVPMRWSDIDGYGHVNNSAMLTLLEEARIRAFWAAPEEQVALGAEVLPSALPTTQDGASAVHTVVASNRIEYRRELGFRRDAVIVRLWLSRIGGASLTLEYQVLTGDDPQAAAPYAIARTVIVLVDAATGRPTRLAREQREALEEFSGPAQAFRD</sequence>
<reference evidence="1 2" key="1">
    <citation type="submission" date="2017-02" db="EMBL/GenBank/DDBJ databases">
        <authorList>
            <person name="Peterson S.W."/>
        </authorList>
    </citation>
    <scope>NUCLEOTIDE SEQUENCE [LARGE SCALE GENOMIC DNA]</scope>
    <source>
        <strain evidence="1 2">CIP104813</strain>
    </source>
</reference>
<dbReference type="RefSeq" id="WP_087105009.1">
    <property type="nucleotide sequence ID" value="NZ_FWFG01000107.1"/>
</dbReference>
<evidence type="ECO:0008006" key="3">
    <source>
        <dbReference type="Google" id="ProtNLM"/>
    </source>
</evidence>
<dbReference type="PANTHER" id="PTHR31793">
    <property type="entry name" value="4-HYDROXYBENZOYL-COA THIOESTERASE FAMILY MEMBER"/>
    <property type="match status" value="1"/>
</dbReference>
<organism evidence="1 2">
    <name type="scientific">Brachybacterium nesterenkovii</name>
    <dbReference type="NCBI Taxonomy" id="47847"/>
    <lineage>
        <taxon>Bacteria</taxon>
        <taxon>Bacillati</taxon>
        <taxon>Actinomycetota</taxon>
        <taxon>Actinomycetes</taxon>
        <taxon>Micrococcales</taxon>
        <taxon>Dermabacteraceae</taxon>
        <taxon>Brachybacterium</taxon>
    </lineage>
</organism>
<dbReference type="Proteomes" id="UP000195981">
    <property type="component" value="Unassembled WGS sequence"/>
</dbReference>
<keyword evidence="2" id="KW-1185">Reference proteome</keyword>
<protein>
    <recommendedName>
        <fullName evidence="3">Thioesterase domain-containing protein</fullName>
    </recommendedName>
</protein>
<dbReference type="EMBL" id="FWFG01000107">
    <property type="protein sequence ID" value="SLM95044.1"/>
    <property type="molecule type" value="Genomic_DNA"/>
</dbReference>
<dbReference type="InterPro" id="IPR029069">
    <property type="entry name" value="HotDog_dom_sf"/>
</dbReference>
<dbReference type="Gene3D" id="3.10.129.10">
    <property type="entry name" value="Hotdog Thioesterase"/>
    <property type="match status" value="1"/>
</dbReference>